<dbReference type="Pfam" id="PF15377">
    <property type="entry name" value="DUF4604"/>
    <property type="match status" value="1"/>
</dbReference>
<proteinExistence type="predicted"/>
<evidence type="ECO:0000313" key="4">
    <source>
        <dbReference type="Proteomes" id="UP001498421"/>
    </source>
</evidence>
<feature type="compositionally biased region" description="Basic and acidic residues" evidence="1">
    <location>
        <begin position="154"/>
        <end position="175"/>
    </location>
</feature>
<feature type="domain" description="DUF4604" evidence="2">
    <location>
        <begin position="97"/>
        <end position="252"/>
    </location>
</feature>
<comment type="caution">
    <text evidence="3">The sequence shown here is derived from an EMBL/GenBank/DDBJ whole genome shotgun (WGS) entry which is preliminary data.</text>
</comment>
<feature type="region of interest" description="Disordered" evidence="1">
    <location>
        <begin position="66"/>
        <end position="253"/>
    </location>
</feature>
<evidence type="ECO:0000256" key="1">
    <source>
        <dbReference type="SAM" id="MobiDB-lite"/>
    </source>
</evidence>
<dbReference type="Proteomes" id="UP001498421">
    <property type="component" value="Unassembled WGS sequence"/>
</dbReference>
<protein>
    <recommendedName>
        <fullName evidence="2">DUF4604 domain-containing protein</fullName>
    </recommendedName>
</protein>
<sequence>MHARGAKTVANQTDGKGLRLIVSAPAALPSFAWTGPRSVTPEPTDFETPQLYWDCNHAPQPEIEVAVPSSSPEPAPIFIPWNAEQDKQKMPPKITSKNLQYDDSTPPFLAALRAQASGARGPDPLLAAQRRSAKKRSSSEEAEDAPLVVDEDGNVVRDHEVDKDGVVKDLQDHGPEGSTAAPAAETVKESNSKASIGGRKRKVGKVIGDSADQPVDKDAAGTGGKGDTKEGAKDRRPKKKSKKIKLSFDEDEG</sequence>
<accession>A0ABR1HHF6</accession>
<dbReference type="InterPro" id="IPR027911">
    <property type="entry name" value="DUF4604"/>
</dbReference>
<gene>
    <name evidence="3" type="ORF">QQZ08_010468</name>
</gene>
<reference evidence="3 4" key="1">
    <citation type="journal article" date="2025" name="Microbiol. Resour. Announc.">
        <title>Draft genome sequences for Neonectria magnoliae and Neonectria punicea, canker pathogens of Liriodendron tulipifera and Acer saccharum in West Virginia.</title>
        <authorList>
            <person name="Petronek H.M."/>
            <person name="Kasson M.T."/>
            <person name="Metheny A.M."/>
            <person name="Stauder C.M."/>
            <person name="Lovett B."/>
            <person name="Lynch S.C."/>
            <person name="Garnas J.R."/>
            <person name="Kasson L.R."/>
            <person name="Stajich J.E."/>
        </authorList>
    </citation>
    <scope>NUCLEOTIDE SEQUENCE [LARGE SCALE GENOMIC DNA]</scope>
    <source>
        <strain evidence="3 4">NRRL 64651</strain>
    </source>
</reference>
<evidence type="ECO:0000313" key="3">
    <source>
        <dbReference type="EMBL" id="KAK7420335.1"/>
    </source>
</evidence>
<organism evidence="3 4">
    <name type="scientific">Neonectria magnoliae</name>
    <dbReference type="NCBI Taxonomy" id="2732573"/>
    <lineage>
        <taxon>Eukaryota</taxon>
        <taxon>Fungi</taxon>
        <taxon>Dikarya</taxon>
        <taxon>Ascomycota</taxon>
        <taxon>Pezizomycotina</taxon>
        <taxon>Sordariomycetes</taxon>
        <taxon>Hypocreomycetidae</taxon>
        <taxon>Hypocreales</taxon>
        <taxon>Nectriaceae</taxon>
        <taxon>Neonectria</taxon>
    </lineage>
</organism>
<name>A0ABR1HHF6_9HYPO</name>
<feature type="compositionally biased region" description="Acidic residues" evidence="1">
    <location>
        <begin position="140"/>
        <end position="153"/>
    </location>
</feature>
<dbReference type="EMBL" id="JAZAVK010000136">
    <property type="protein sequence ID" value="KAK7420335.1"/>
    <property type="molecule type" value="Genomic_DNA"/>
</dbReference>
<feature type="compositionally biased region" description="Basic residues" evidence="1">
    <location>
        <begin position="235"/>
        <end position="245"/>
    </location>
</feature>
<evidence type="ECO:0000259" key="2">
    <source>
        <dbReference type="Pfam" id="PF15377"/>
    </source>
</evidence>
<keyword evidence="4" id="KW-1185">Reference proteome</keyword>